<accession>A0A8J7GST1</accession>
<dbReference type="AlphaFoldDB" id="A0A8J7GST1"/>
<sequence>MKSRLLLVLLVFSALLGAPTVAHAADPGDRVALRQLVIAVDSADFGLATWKSALDRVGSPYDVLLAGATPLGSLVRDDGVGRYDAVLLTSAALLTADGAGGYTSALDAGEWTALWNYEATFHVRQVALYAGFGTFPEDYCLRSGNEEGIGAAPQQASLTAAGASIFDYLRSGSQIPIQLSYVYRSQLAPGCAAIPVLTIGPDVVAVSSTAPDGRERMALTFTSNQYLPQADLLTYGLVRWATHGVFVGEQRHWLNVDVDDLFNTTDHLLADGTRDPAEFRITGEDLAGTAAQQTALRQSFPQASAFTLNLAYNGEGINAAAPAQCSTDSTPDPLTSYARCLSGQFRWINHTFSHPKMNTTTYADSSTEITTNLTAGNGIGLSVPTTVLKTPEYSGLGVYHPDPNNDIDPPTDYGLAASNQQMLNAAKAAGVKYLHGNMSFPSHRPACVNCSTAHPMTPALLLVPDWPTNIAYHVTTPEEETTFYNSYYGPAGRFPAFDHDLTYTEIVDQESKVALGHLTAGSIYSHTLHQGNLRQYEPGHSLTFDWLTALLGKYNQLYSVPLRTYDWPTLASYTSYRNTHFAVLAGGNDVVWARSTNSLTYTSTQAGSLFITGVKTSGYDQYGTDLISRITFTTGVTKYLALPK</sequence>
<organism evidence="4 5">
    <name type="scientific">Longispora fulva</name>
    <dbReference type="NCBI Taxonomy" id="619741"/>
    <lineage>
        <taxon>Bacteria</taxon>
        <taxon>Bacillati</taxon>
        <taxon>Actinomycetota</taxon>
        <taxon>Actinomycetes</taxon>
        <taxon>Micromonosporales</taxon>
        <taxon>Micromonosporaceae</taxon>
        <taxon>Longispora</taxon>
    </lineage>
</organism>
<comment type="caution">
    <text evidence="4">The sequence shown here is derived from an EMBL/GenBank/DDBJ whole genome shotgun (WGS) entry which is preliminary data.</text>
</comment>
<evidence type="ECO:0000313" key="4">
    <source>
        <dbReference type="EMBL" id="MBG6136411.1"/>
    </source>
</evidence>
<dbReference type="Pfam" id="PF25116">
    <property type="entry name" value="CBM87_Agd3"/>
    <property type="match status" value="1"/>
</dbReference>
<evidence type="ECO:0000313" key="5">
    <source>
        <dbReference type="Proteomes" id="UP000622552"/>
    </source>
</evidence>
<evidence type="ECO:0000259" key="2">
    <source>
        <dbReference type="Pfam" id="PF25115"/>
    </source>
</evidence>
<evidence type="ECO:0008006" key="6">
    <source>
        <dbReference type="Google" id="ProtNLM"/>
    </source>
</evidence>
<dbReference type="EMBL" id="JADOUF010000001">
    <property type="protein sequence ID" value="MBG6136411.1"/>
    <property type="molecule type" value="Genomic_DNA"/>
</dbReference>
<feature type="domain" description="Agd3 deacetylase" evidence="2">
    <location>
        <begin position="342"/>
        <end position="537"/>
    </location>
</feature>
<keyword evidence="1" id="KW-0732">Signal</keyword>
<feature type="domain" description="Agd3 deacetylase" evidence="2">
    <location>
        <begin position="254"/>
        <end position="324"/>
    </location>
</feature>
<feature type="domain" description="Agd3 CBM87" evidence="3">
    <location>
        <begin position="34"/>
        <end position="228"/>
    </location>
</feature>
<dbReference type="Proteomes" id="UP000622552">
    <property type="component" value="Unassembled WGS sequence"/>
</dbReference>
<gene>
    <name evidence="4" type="ORF">IW245_002605</name>
</gene>
<dbReference type="InterPro" id="IPR056827">
    <property type="entry name" value="CBM87_Agd3"/>
</dbReference>
<keyword evidence="5" id="KW-1185">Reference proteome</keyword>
<proteinExistence type="predicted"/>
<dbReference type="RefSeq" id="WP_197003391.1">
    <property type="nucleotide sequence ID" value="NZ_BONS01000015.1"/>
</dbReference>
<evidence type="ECO:0000256" key="1">
    <source>
        <dbReference type="SAM" id="SignalP"/>
    </source>
</evidence>
<feature type="signal peptide" evidence="1">
    <location>
        <begin position="1"/>
        <end position="24"/>
    </location>
</feature>
<dbReference type="InterPro" id="IPR056826">
    <property type="entry name" value="Agd3_CE"/>
</dbReference>
<evidence type="ECO:0000259" key="3">
    <source>
        <dbReference type="Pfam" id="PF25116"/>
    </source>
</evidence>
<feature type="chain" id="PRO_5035218271" description="NodB homology domain-containing protein" evidence="1">
    <location>
        <begin position="25"/>
        <end position="644"/>
    </location>
</feature>
<reference evidence="4" key="1">
    <citation type="submission" date="2020-11" db="EMBL/GenBank/DDBJ databases">
        <title>Sequencing the genomes of 1000 actinobacteria strains.</title>
        <authorList>
            <person name="Klenk H.-P."/>
        </authorList>
    </citation>
    <scope>NUCLEOTIDE SEQUENCE</scope>
    <source>
        <strain evidence="4">DSM 45356</strain>
    </source>
</reference>
<dbReference type="Pfam" id="PF25115">
    <property type="entry name" value="Agd3_CE"/>
    <property type="match status" value="2"/>
</dbReference>
<name>A0A8J7GST1_9ACTN</name>
<protein>
    <recommendedName>
        <fullName evidence="6">NodB homology domain-containing protein</fullName>
    </recommendedName>
</protein>